<dbReference type="EMBL" id="JACXVP010000009">
    <property type="protein sequence ID" value="KAG5586750.1"/>
    <property type="molecule type" value="Genomic_DNA"/>
</dbReference>
<keyword evidence="2" id="KW-1185">Reference proteome</keyword>
<comment type="caution">
    <text evidence="1">The sequence shown here is derived from an EMBL/GenBank/DDBJ whole genome shotgun (WGS) entry which is preliminary data.</text>
</comment>
<name>A0A9J5XHW9_SOLCO</name>
<evidence type="ECO:0000313" key="1">
    <source>
        <dbReference type="EMBL" id="KAG5586750.1"/>
    </source>
</evidence>
<organism evidence="1 2">
    <name type="scientific">Solanum commersonii</name>
    <name type="common">Commerson's wild potato</name>
    <name type="synonym">Commerson's nightshade</name>
    <dbReference type="NCBI Taxonomy" id="4109"/>
    <lineage>
        <taxon>Eukaryota</taxon>
        <taxon>Viridiplantae</taxon>
        <taxon>Streptophyta</taxon>
        <taxon>Embryophyta</taxon>
        <taxon>Tracheophyta</taxon>
        <taxon>Spermatophyta</taxon>
        <taxon>Magnoliopsida</taxon>
        <taxon>eudicotyledons</taxon>
        <taxon>Gunneridae</taxon>
        <taxon>Pentapetalae</taxon>
        <taxon>asterids</taxon>
        <taxon>lamiids</taxon>
        <taxon>Solanales</taxon>
        <taxon>Solanaceae</taxon>
        <taxon>Solanoideae</taxon>
        <taxon>Solaneae</taxon>
        <taxon>Solanum</taxon>
    </lineage>
</organism>
<dbReference type="AlphaFoldDB" id="A0A9J5XHW9"/>
<sequence length="84" mass="9112">MVATPSGQPPPEAGLLVVPKGPYADSLSGTQCLIWKRKHLQRLHEFLFHCFGNEAVFLLAVAVGKATSGGYDDKESYTAKLHKS</sequence>
<dbReference type="Proteomes" id="UP000824120">
    <property type="component" value="Chromosome 9"/>
</dbReference>
<evidence type="ECO:0000313" key="2">
    <source>
        <dbReference type="Proteomes" id="UP000824120"/>
    </source>
</evidence>
<gene>
    <name evidence="1" type="ORF">H5410_047184</name>
</gene>
<reference evidence="1 2" key="1">
    <citation type="submission" date="2020-09" db="EMBL/GenBank/DDBJ databases">
        <title>De no assembly of potato wild relative species, Solanum commersonii.</title>
        <authorList>
            <person name="Cho K."/>
        </authorList>
    </citation>
    <scope>NUCLEOTIDE SEQUENCE [LARGE SCALE GENOMIC DNA]</scope>
    <source>
        <strain evidence="1">LZ3.2</strain>
        <tissue evidence="1">Leaf</tissue>
    </source>
</reference>
<protein>
    <submittedName>
        <fullName evidence="1">Uncharacterized protein</fullName>
    </submittedName>
</protein>
<proteinExistence type="predicted"/>
<accession>A0A9J5XHW9</accession>